<dbReference type="KEGG" id="lcre:Pla8534_62920"/>
<protein>
    <submittedName>
        <fullName evidence="2">Uncharacterized protein</fullName>
    </submittedName>
</protein>
<accession>A0A518E2W3</accession>
<keyword evidence="1" id="KW-0732">Signal</keyword>
<reference evidence="2 3" key="1">
    <citation type="submission" date="2019-02" db="EMBL/GenBank/DDBJ databases">
        <title>Deep-cultivation of Planctomycetes and their phenomic and genomic characterization uncovers novel biology.</title>
        <authorList>
            <person name="Wiegand S."/>
            <person name="Jogler M."/>
            <person name="Boedeker C."/>
            <person name="Pinto D."/>
            <person name="Vollmers J."/>
            <person name="Rivas-Marin E."/>
            <person name="Kohn T."/>
            <person name="Peeters S.H."/>
            <person name="Heuer A."/>
            <person name="Rast P."/>
            <person name="Oberbeckmann S."/>
            <person name="Bunk B."/>
            <person name="Jeske O."/>
            <person name="Meyerdierks A."/>
            <person name="Storesund J.E."/>
            <person name="Kallscheuer N."/>
            <person name="Luecker S."/>
            <person name="Lage O.M."/>
            <person name="Pohl T."/>
            <person name="Merkel B.J."/>
            <person name="Hornburger P."/>
            <person name="Mueller R.-W."/>
            <person name="Bruemmer F."/>
            <person name="Labrenz M."/>
            <person name="Spormann A.M."/>
            <person name="Op den Camp H."/>
            <person name="Overmann J."/>
            <person name="Amann R."/>
            <person name="Jetten M.S.M."/>
            <person name="Mascher T."/>
            <person name="Medema M.H."/>
            <person name="Devos D.P."/>
            <person name="Kaster A.-K."/>
            <person name="Ovreas L."/>
            <person name="Rohde M."/>
            <person name="Galperin M.Y."/>
            <person name="Jogler C."/>
        </authorList>
    </citation>
    <scope>NUCLEOTIDE SEQUENCE [LARGE SCALE GENOMIC DNA]</scope>
    <source>
        <strain evidence="2 3">Pla85_3_4</strain>
    </source>
</reference>
<feature type="chain" id="PRO_5021740061" evidence="1">
    <location>
        <begin position="21"/>
        <end position="132"/>
    </location>
</feature>
<evidence type="ECO:0000313" key="2">
    <source>
        <dbReference type="EMBL" id="QDU98424.1"/>
    </source>
</evidence>
<evidence type="ECO:0000313" key="3">
    <source>
        <dbReference type="Proteomes" id="UP000317648"/>
    </source>
</evidence>
<proteinExistence type="predicted"/>
<feature type="signal peptide" evidence="1">
    <location>
        <begin position="1"/>
        <end position="20"/>
    </location>
</feature>
<keyword evidence="3" id="KW-1185">Reference proteome</keyword>
<gene>
    <name evidence="2" type="ORF">Pla8534_62920</name>
</gene>
<sequence precursor="true">MKRTLLSLAAILFCAAPAAAQQPTLAQRAEAEVLEQQTPTLTPELWLYLQELRRQEDPMQAVRRNAEARADQRRHRIASSKWFGVSNSRPLASPTPFMGTYSPRWHGNGPNGTWVGQGQPWTAILVPYADRR</sequence>
<evidence type="ECO:0000256" key="1">
    <source>
        <dbReference type="SAM" id="SignalP"/>
    </source>
</evidence>
<organism evidence="2 3">
    <name type="scientific">Lignipirellula cremea</name>
    <dbReference type="NCBI Taxonomy" id="2528010"/>
    <lineage>
        <taxon>Bacteria</taxon>
        <taxon>Pseudomonadati</taxon>
        <taxon>Planctomycetota</taxon>
        <taxon>Planctomycetia</taxon>
        <taxon>Pirellulales</taxon>
        <taxon>Pirellulaceae</taxon>
        <taxon>Lignipirellula</taxon>
    </lineage>
</organism>
<dbReference type="Proteomes" id="UP000317648">
    <property type="component" value="Chromosome"/>
</dbReference>
<name>A0A518E2W3_9BACT</name>
<dbReference type="AlphaFoldDB" id="A0A518E2W3"/>
<dbReference type="RefSeq" id="WP_145057666.1">
    <property type="nucleotide sequence ID" value="NZ_CP036433.1"/>
</dbReference>
<dbReference type="OrthoDB" id="292622at2"/>
<dbReference type="EMBL" id="CP036433">
    <property type="protein sequence ID" value="QDU98424.1"/>
    <property type="molecule type" value="Genomic_DNA"/>
</dbReference>